<dbReference type="OrthoDB" id="1109873at2"/>
<dbReference type="GO" id="GO:0009279">
    <property type="term" value="C:cell outer membrane"/>
    <property type="evidence" value="ECO:0007669"/>
    <property type="project" value="UniProtKB-SubCell"/>
</dbReference>
<name>A0A4R5DE55_9BACT</name>
<organism evidence="8 9">
    <name type="scientific">Dyadobacter psychrotolerans</name>
    <dbReference type="NCBI Taxonomy" id="2541721"/>
    <lineage>
        <taxon>Bacteria</taxon>
        <taxon>Pseudomonadati</taxon>
        <taxon>Bacteroidota</taxon>
        <taxon>Cytophagia</taxon>
        <taxon>Cytophagales</taxon>
        <taxon>Spirosomataceae</taxon>
        <taxon>Dyadobacter</taxon>
    </lineage>
</organism>
<evidence type="ECO:0000259" key="7">
    <source>
        <dbReference type="Pfam" id="PF14322"/>
    </source>
</evidence>
<dbReference type="PROSITE" id="PS51257">
    <property type="entry name" value="PROKAR_LIPOPROTEIN"/>
    <property type="match status" value="1"/>
</dbReference>
<feature type="domain" description="RagB/SusD" evidence="6">
    <location>
        <begin position="343"/>
        <end position="613"/>
    </location>
</feature>
<dbReference type="InterPro" id="IPR012944">
    <property type="entry name" value="SusD_RagB_dom"/>
</dbReference>
<evidence type="ECO:0000313" key="8">
    <source>
        <dbReference type="EMBL" id="TDE12126.1"/>
    </source>
</evidence>
<keyword evidence="9" id="KW-1185">Reference proteome</keyword>
<evidence type="ECO:0000259" key="6">
    <source>
        <dbReference type="Pfam" id="PF07980"/>
    </source>
</evidence>
<evidence type="ECO:0000256" key="1">
    <source>
        <dbReference type="ARBA" id="ARBA00004442"/>
    </source>
</evidence>
<gene>
    <name evidence="8" type="ORF">E0F88_24080</name>
</gene>
<dbReference type="Proteomes" id="UP000294850">
    <property type="component" value="Unassembled WGS sequence"/>
</dbReference>
<evidence type="ECO:0000256" key="2">
    <source>
        <dbReference type="ARBA" id="ARBA00006275"/>
    </source>
</evidence>
<dbReference type="Gene3D" id="1.25.40.390">
    <property type="match status" value="1"/>
</dbReference>
<dbReference type="EMBL" id="SMFL01000010">
    <property type="protein sequence ID" value="TDE12126.1"/>
    <property type="molecule type" value="Genomic_DNA"/>
</dbReference>
<proteinExistence type="inferred from homology"/>
<keyword evidence="3" id="KW-0732">Signal</keyword>
<reference evidence="8 9" key="1">
    <citation type="submission" date="2019-03" db="EMBL/GenBank/DDBJ databases">
        <title>Dyadobacter AR-3-6 sp. nov., isolated from arctic soil.</title>
        <authorList>
            <person name="Chaudhary D.K."/>
        </authorList>
    </citation>
    <scope>NUCLEOTIDE SEQUENCE [LARGE SCALE GENOMIC DNA]</scope>
    <source>
        <strain evidence="8 9">AR-3-6</strain>
    </source>
</reference>
<comment type="similarity">
    <text evidence="2">Belongs to the SusD family.</text>
</comment>
<feature type="domain" description="SusD-like N-terminal" evidence="7">
    <location>
        <begin position="30"/>
        <end position="220"/>
    </location>
</feature>
<evidence type="ECO:0000256" key="5">
    <source>
        <dbReference type="ARBA" id="ARBA00023237"/>
    </source>
</evidence>
<dbReference type="SUPFAM" id="SSF48452">
    <property type="entry name" value="TPR-like"/>
    <property type="match status" value="1"/>
</dbReference>
<protein>
    <submittedName>
        <fullName evidence="8">RagB/SusD family nutrient uptake outer membrane protein</fullName>
    </submittedName>
</protein>
<evidence type="ECO:0000313" key="9">
    <source>
        <dbReference type="Proteomes" id="UP000294850"/>
    </source>
</evidence>
<dbReference type="AlphaFoldDB" id="A0A4R5DE55"/>
<comment type="subcellular location">
    <subcellularLocation>
        <location evidence="1">Cell outer membrane</location>
    </subcellularLocation>
</comment>
<dbReference type="InterPro" id="IPR033985">
    <property type="entry name" value="SusD-like_N"/>
</dbReference>
<evidence type="ECO:0000256" key="4">
    <source>
        <dbReference type="ARBA" id="ARBA00023136"/>
    </source>
</evidence>
<dbReference type="InterPro" id="IPR011990">
    <property type="entry name" value="TPR-like_helical_dom_sf"/>
</dbReference>
<keyword evidence="5" id="KW-0998">Cell outer membrane</keyword>
<dbReference type="Pfam" id="PF14322">
    <property type="entry name" value="SusD-like_3"/>
    <property type="match status" value="1"/>
</dbReference>
<comment type="caution">
    <text evidence="8">The sequence shown here is derived from an EMBL/GenBank/DDBJ whole genome shotgun (WGS) entry which is preliminary data.</text>
</comment>
<dbReference type="Pfam" id="PF07980">
    <property type="entry name" value="SusD_RagB"/>
    <property type="match status" value="1"/>
</dbReference>
<sequence>MTRNLLNIYRKSMIRSIVLLAFLFGGCESYLDKSPQATITDTDVFGSFISFQGFVEEMYDCVIDIHKVLGGNQFYNFSASDELLSTVPIIWDDGNYWNQTTFLYAASPNLAYQANLTRMRVWPFAWYGIRKANLGLSKLDLLTDVTEEEKNAIKGQLLFFRGFLHFELMRYYGGLAYVDQVLSSSEELTLPRLSYKETAAKVSADLEAAAALLPLKWDDAAVGKATLGNNGQRITKIHAMSMLGKNLLYAASPMMNESSTGSNTYDVELSKKAADVFTEVIRICNESGTYKLQSWATWTDNFWVWSPSNRDRPGGTEVIMNPTVIIPSYVRFTTNRTSNPVQYGAGNSRVEVPTHNFIKNYGMANGLPIDDPASGYNPNDPWTGRDPRFYIDIVYDGVRLVDNATAAAAKSNEFAQLANNGFHRNGTPASAGVAGSVTGYFYKKWTPKGNNPWDNRWGNFQSYHPLMRLADVYLMYAEAALNGYGTPLSKSPAATLTAVDAVNMIRNRAQLPNLTAKYTASKDAFMKQIIRERAVEFAFEGHRFFDLRRWNISGNPEYLQKTAIDFDRGANGKPINLSERTVVTRVFEKRHNWLPFQLKDVKLYEGFPQNPGW</sequence>
<accession>A0A4R5DE55</accession>
<keyword evidence="4" id="KW-0472">Membrane</keyword>
<evidence type="ECO:0000256" key="3">
    <source>
        <dbReference type="ARBA" id="ARBA00022729"/>
    </source>
</evidence>